<dbReference type="RefSeq" id="WP_200249128.1">
    <property type="nucleotide sequence ID" value="NZ_NRRY01000057.1"/>
</dbReference>
<protein>
    <recommendedName>
        <fullName evidence="5">DUF1016 domain-containing protein</fullName>
    </recommendedName>
</protein>
<evidence type="ECO:0000259" key="2">
    <source>
        <dbReference type="Pfam" id="PF17761"/>
    </source>
</evidence>
<dbReference type="GO" id="GO:0003676">
    <property type="term" value="F:nucleic acid binding"/>
    <property type="evidence" value="ECO:0007669"/>
    <property type="project" value="InterPro"/>
</dbReference>
<name>A0A9X1B6D6_9GAMM</name>
<reference evidence="3 4" key="1">
    <citation type="journal article" date="2020" name="Microorganisms">
        <title>Osmotic Adaptation and Compatible Solute Biosynthesis of Phototrophic Bacteria as Revealed from Genome Analyses.</title>
        <authorList>
            <person name="Imhoff J.F."/>
            <person name="Rahn T."/>
            <person name="Kunzel S."/>
            <person name="Keller A."/>
            <person name="Neulinger S.C."/>
        </authorList>
    </citation>
    <scope>NUCLEOTIDE SEQUENCE [LARGE SCALE GENOMIC DNA]</scope>
    <source>
        <strain evidence="3 4">DSM 25653</strain>
    </source>
</reference>
<proteinExistence type="predicted"/>
<gene>
    <name evidence="3" type="ORF">CKO42_22070</name>
</gene>
<evidence type="ECO:0000313" key="3">
    <source>
        <dbReference type="EMBL" id="MBK1621059.1"/>
    </source>
</evidence>
<dbReference type="Gene3D" id="3.40.1350.10">
    <property type="match status" value="1"/>
</dbReference>
<dbReference type="AlphaFoldDB" id="A0A9X1B6D6"/>
<dbReference type="InterPro" id="IPR011856">
    <property type="entry name" value="tRNA_endonuc-like_dom_sf"/>
</dbReference>
<evidence type="ECO:0008006" key="5">
    <source>
        <dbReference type="Google" id="ProtNLM"/>
    </source>
</evidence>
<feature type="domain" description="YhcG N-terminal" evidence="2">
    <location>
        <begin position="16"/>
        <end position="152"/>
    </location>
</feature>
<organism evidence="3 4">
    <name type="scientific">Lamprobacter modestohalophilus</name>
    <dbReference type="NCBI Taxonomy" id="1064514"/>
    <lineage>
        <taxon>Bacteria</taxon>
        <taxon>Pseudomonadati</taxon>
        <taxon>Pseudomonadota</taxon>
        <taxon>Gammaproteobacteria</taxon>
        <taxon>Chromatiales</taxon>
        <taxon>Chromatiaceae</taxon>
        <taxon>Lamprobacter</taxon>
    </lineage>
</organism>
<evidence type="ECO:0000259" key="1">
    <source>
        <dbReference type="Pfam" id="PF06250"/>
    </source>
</evidence>
<evidence type="ECO:0000313" key="4">
    <source>
        <dbReference type="Proteomes" id="UP001138768"/>
    </source>
</evidence>
<accession>A0A9X1B6D6</accession>
<dbReference type="InterPro" id="IPR041527">
    <property type="entry name" value="YhcG_N"/>
</dbReference>
<sequence length="343" mass="39287">MTHELAGAPDAFFERIRAILSEAHGRTYASVNAIMVEAYWKIGQRIVEEEQGGQAKAAYGSQLMPELSRRLGDEFGRGFSVANLFNFRQFYLAFPTEEKLYALRRELSWSHYRLIMRVEDAEARAYYIREAADQGWSSRQLERNIRSGWHRRLLSPKAPAEDRQPPDPRGLIKDPYVLEFLGLPEDQRLHEAGLETALIGKLQHFLLELGRGFSFVARQFRISTETSHFSVDLVSYNYLLKCFVLIDLKTDKLSHQDIGQMDMYVRLFDDLKRGADDNPTLGIILCADRDETIVRYSVLHESEQLFASKYLAVLPSEEALARELEARHVLDVQPGGSESHDCA</sequence>
<dbReference type="InterPro" id="IPR053148">
    <property type="entry name" value="PD-DEXK-like_domain"/>
</dbReference>
<dbReference type="EMBL" id="NRRY01000057">
    <property type="protein sequence ID" value="MBK1621059.1"/>
    <property type="molecule type" value="Genomic_DNA"/>
</dbReference>
<dbReference type="Pfam" id="PF17761">
    <property type="entry name" value="DUF1016_N"/>
    <property type="match status" value="1"/>
</dbReference>
<dbReference type="InterPro" id="IPR009362">
    <property type="entry name" value="YhcG_C"/>
</dbReference>
<dbReference type="PANTHER" id="PTHR30547">
    <property type="entry name" value="UNCHARACTERIZED PROTEIN YHCG-RELATED"/>
    <property type="match status" value="1"/>
</dbReference>
<dbReference type="Proteomes" id="UP001138768">
    <property type="component" value="Unassembled WGS sequence"/>
</dbReference>
<dbReference type="Pfam" id="PF06250">
    <property type="entry name" value="YhcG_C"/>
    <property type="match status" value="1"/>
</dbReference>
<keyword evidence="4" id="KW-1185">Reference proteome</keyword>
<feature type="domain" description="YhcG PDDEXK nuclease" evidence="1">
    <location>
        <begin position="171"/>
        <end position="323"/>
    </location>
</feature>
<dbReference type="PANTHER" id="PTHR30547:SF5">
    <property type="entry name" value="NUCLEASE YHCG-RELATED"/>
    <property type="match status" value="1"/>
</dbReference>
<comment type="caution">
    <text evidence="3">The sequence shown here is derived from an EMBL/GenBank/DDBJ whole genome shotgun (WGS) entry which is preliminary data.</text>
</comment>